<gene>
    <name evidence="2" type="ORF">OU415_06920</name>
</gene>
<proteinExistence type="predicted"/>
<evidence type="ECO:0000313" key="3">
    <source>
        <dbReference type="Proteomes" id="UP001210380"/>
    </source>
</evidence>
<dbReference type="PRINTS" id="PR00364">
    <property type="entry name" value="DISEASERSIST"/>
</dbReference>
<dbReference type="RefSeq" id="WP_270947740.1">
    <property type="nucleotide sequence ID" value="NZ_JAQGLA010000007.1"/>
</dbReference>
<dbReference type="PANTHER" id="PTHR47691:SF3">
    <property type="entry name" value="HTH-TYPE TRANSCRIPTIONAL REGULATOR RV0890C-RELATED"/>
    <property type="match status" value="1"/>
</dbReference>
<organism evidence="2 3">
    <name type="scientific">Saccharopolyspora oryzae</name>
    <dbReference type="NCBI Taxonomy" id="2997343"/>
    <lineage>
        <taxon>Bacteria</taxon>
        <taxon>Bacillati</taxon>
        <taxon>Actinomycetota</taxon>
        <taxon>Actinomycetes</taxon>
        <taxon>Pseudonocardiales</taxon>
        <taxon>Pseudonocardiaceae</taxon>
        <taxon>Saccharopolyspora</taxon>
    </lineage>
</organism>
<dbReference type="Proteomes" id="UP001210380">
    <property type="component" value="Unassembled WGS sequence"/>
</dbReference>
<dbReference type="SUPFAM" id="SSF52540">
    <property type="entry name" value="P-loop containing nucleoside triphosphate hydrolases"/>
    <property type="match status" value="1"/>
</dbReference>
<comment type="caution">
    <text evidence="2">The sequence shown here is derived from an EMBL/GenBank/DDBJ whole genome shotgun (WGS) entry which is preliminary data.</text>
</comment>
<dbReference type="Gene3D" id="3.40.50.300">
    <property type="entry name" value="P-loop containing nucleotide triphosphate hydrolases"/>
    <property type="match status" value="1"/>
</dbReference>
<name>A0ABT4UTW4_9PSEU</name>
<sequence length="738" mass="80864">MNRTEELRRLDRALAGNSAEPLVVAVCVIAGTAGVGKTSLALHWAHQVSGQFPDGQLYANLRGYDPGPRATAEQVLDRFLRALGVPAGEIPPELDDRAALYRSLLAGRQVLIILDNAATAGQVRPLLPGTAGCLVVVTSRNHLSGLVFREGAHRVTLGVLAEDEAVALLRGITAEYRPAVSEAELTELAGLCARLPLALRIAAERAARRPRMAMHELIEDLRDESGLWDALSTDDEDEADAVRSVFAWSYRALPEDAAALFRLLGVHPAPEFSVSSAAALAAMTFSQARQRLEVLADAHLVEQIAHDRYQVHDLLRSYATEQARQEETAEARAEALRRALDWYLFTADRVRALLSPHEPQMPLGQVPDIDLPVLANADDALRWYEAERSNLVAATSAAAEAGLHRIAWQLPATLRGVYMNFNPFGDWLSTGHVGLASARAAGEKAGEVELLDSLAMAYTQSQRPDEAEEYHVATLSLRRELGDSLGEAIALNGLGLLHLRRWKLADARLTFSDALALLTQPENAYWRALVLGNLAEVCLELTEYGAASDLLGAALEILRRERDYAGEGNAHYLTSRLEREQGRTDRAAENIDRALGLARDHGNEAAEAHWLLEYCRVQRASGKLGDALVPCQRAATIQQRLGDRGREAQALDEAGKTYQELGQPEEAVNFHRRAVSLNRQTGHRWRLAVSLFHLTNALISAGADSRTCEQHAREAFGSLAEFGDPRSIALRNRLQRLM</sequence>
<accession>A0ABT4UTW4</accession>
<reference evidence="2 3" key="1">
    <citation type="submission" date="2022-11" db="EMBL/GenBank/DDBJ databases">
        <title>Draft genome sequence of Saccharopolyspora sp. WRP15-2 isolated from rhizosphere soils of wild rice in Thailand.</title>
        <authorList>
            <person name="Duangmal K."/>
            <person name="Kammanee S."/>
            <person name="Muangham S."/>
        </authorList>
    </citation>
    <scope>NUCLEOTIDE SEQUENCE [LARGE SCALE GENOMIC DNA]</scope>
    <source>
        <strain evidence="2 3">WRP15-2</strain>
    </source>
</reference>
<dbReference type="InterPro" id="IPR011990">
    <property type="entry name" value="TPR-like_helical_dom_sf"/>
</dbReference>
<evidence type="ECO:0000256" key="1">
    <source>
        <dbReference type="PROSITE-ProRule" id="PRU00339"/>
    </source>
</evidence>
<dbReference type="InterPro" id="IPR027417">
    <property type="entry name" value="P-loop_NTPase"/>
</dbReference>
<dbReference type="PROSITE" id="PS50005">
    <property type="entry name" value="TPR"/>
    <property type="match status" value="1"/>
</dbReference>
<keyword evidence="1" id="KW-0802">TPR repeat</keyword>
<evidence type="ECO:0000313" key="2">
    <source>
        <dbReference type="EMBL" id="MDA3625160.1"/>
    </source>
</evidence>
<feature type="repeat" description="TPR" evidence="1">
    <location>
        <begin position="648"/>
        <end position="681"/>
    </location>
</feature>
<dbReference type="SUPFAM" id="SSF48452">
    <property type="entry name" value="TPR-like"/>
    <property type="match status" value="2"/>
</dbReference>
<dbReference type="EMBL" id="JAQGLA010000007">
    <property type="protein sequence ID" value="MDA3625160.1"/>
    <property type="molecule type" value="Genomic_DNA"/>
</dbReference>
<dbReference type="Gene3D" id="1.25.40.10">
    <property type="entry name" value="Tetratricopeptide repeat domain"/>
    <property type="match status" value="1"/>
</dbReference>
<dbReference type="InterPro" id="IPR019734">
    <property type="entry name" value="TPR_rpt"/>
</dbReference>
<dbReference type="PANTHER" id="PTHR47691">
    <property type="entry name" value="REGULATOR-RELATED"/>
    <property type="match status" value="1"/>
</dbReference>
<keyword evidence="3" id="KW-1185">Reference proteome</keyword>
<dbReference type="Pfam" id="PF13424">
    <property type="entry name" value="TPR_12"/>
    <property type="match status" value="2"/>
</dbReference>
<dbReference type="SMART" id="SM00028">
    <property type="entry name" value="TPR"/>
    <property type="match status" value="5"/>
</dbReference>
<protein>
    <submittedName>
        <fullName evidence="2">Tetratricopeptide repeat protein</fullName>
    </submittedName>
</protein>